<keyword evidence="2" id="KW-1185">Reference proteome</keyword>
<name>A0A9P8C2M0_9HELO</name>
<accession>A0A9P8C2M0</accession>
<protein>
    <submittedName>
        <fullName evidence="1">Uncharacterized protein</fullName>
    </submittedName>
</protein>
<dbReference type="Proteomes" id="UP000824998">
    <property type="component" value="Unassembled WGS sequence"/>
</dbReference>
<evidence type="ECO:0000313" key="2">
    <source>
        <dbReference type="Proteomes" id="UP000824998"/>
    </source>
</evidence>
<evidence type="ECO:0000313" key="1">
    <source>
        <dbReference type="EMBL" id="KAG9231222.1"/>
    </source>
</evidence>
<gene>
    <name evidence="1" type="ORF">BJ875DRAFT_487229</name>
</gene>
<reference evidence="1" key="1">
    <citation type="journal article" date="2021" name="IMA Fungus">
        <title>Genomic characterization of three marine fungi, including Emericellopsis atlantica sp. nov. with signatures of a generalist lifestyle and marine biomass degradation.</title>
        <authorList>
            <person name="Hagestad O.C."/>
            <person name="Hou L."/>
            <person name="Andersen J.H."/>
            <person name="Hansen E.H."/>
            <person name="Altermark B."/>
            <person name="Li C."/>
            <person name="Kuhnert E."/>
            <person name="Cox R.J."/>
            <person name="Crous P.W."/>
            <person name="Spatafora J.W."/>
            <person name="Lail K."/>
            <person name="Amirebrahimi M."/>
            <person name="Lipzen A."/>
            <person name="Pangilinan J."/>
            <person name="Andreopoulos W."/>
            <person name="Hayes R.D."/>
            <person name="Ng V."/>
            <person name="Grigoriev I.V."/>
            <person name="Jackson S.A."/>
            <person name="Sutton T.D.S."/>
            <person name="Dobson A.D.W."/>
            <person name="Rama T."/>
        </authorList>
    </citation>
    <scope>NUCLEOTIDE SEQUENCE</scope>
    <source>
        <strain evidence="1">TRa018bII</strain>
    </source>
</reference>
<dbReference type="AlphaFoldDB" id="A0A9P8C2M0"/>
<dbReference type="EMBL" id="MU251617">
    <property type="protein sequence ID" value="KAG9231222.1"/>
    <property type="molecule type" value="Genomic_DNA"/>
</dbReference>
<proteinExistence type="predicted"/>
<sequence>MSTEVIVLLVSGVLGDRQTTVDLAWLGDLDHDNPDQSRAFKITTQSLHMCIEEDIVNGEKTNESIQGVITAISANNTSPLSPNHTISSMCL</sequence>
<comment type="caution">
    <text evidence="1">The sequence shown here is derived from an EMBL/GenBank/DDBJ whole genome shotgun (WGS) entry which is preliminary data.</text>
</comment>
<organism evidence="1 2">
    <name type="scientific">Amylocarpus encephaloides</name>
    <dbReference type="NCBI Taxonomy" id="45428"/>
    <lineage>
        <taxon>Eukaryota</taxon>
        <taxon>Fungi</taxon>
        <taxon>Dikarya</taxon>
        <taxon>Ascomycota</taxon>
        <taxon>Pezizomycotina</taxon>
        <taxon>Leotiomycetes</taxon>
        <taxon>Helotiales</taxon>
        <taxon>Helotiales incertae sedis</taxon>
        <taxon>Amylocarpus</taxon>
    </lineage>
</organism>